<dbReference type="EnsemblPlants" id="AUR62032043-RA">
    <property type="protein sequence ID" value="AUR62032043-RA:cds"/>
    <property type="gene ID" value="AUR62032043"/>
</dbReference>
<reference evidence="2" key="2">
    <citation type="submission" date="2021-03" db="UniProtKB">
        <authorList>
            <consortium name="EnsemblPlants"/>
        </authorList>
    </citation>
    <scope>IDENTIFICATION</scope>
</reference>
<dbReference type="Gramene" id="AUR62032043-RA">
    <property type="protein sequence ID" value="AUR62032043-RA:cds"/>
    <property type="gene ID" value="AUR62032043"/>
</dbReference>
<evidence type="ECO:0000313" key="2">
    <source>
        <dbReference type="EnsemblPlants" id="AUR62032043-RA:cds"/>
    </source>
</evidence>
<organism evidence="2 3">
    <name type="scientific">Chenopodium quinoa</name>
    <name type="common">Quinoa</name>
    <dbReference type="NCBI Taxonomy" id="63459"/>
    <lineage>
        <taxon>Eukaryota</taxon>
        <taxon>Viridiplantae</taxon>
        <taxon>Streptophyta</taxon>
        <taxon>Embryophyta</taxon>
        <taxon>Tracheophyta</taxon>
        <taxon>Spermatophyta</taxon>
        <taxon>Magnoliopsida</taxon>
        <taxon>eudicotyledons</taxon>
        <taxon>Gunneridae</taxon>
        <taxon>Pentapetalae</taxon>
        <taxon>Caryophyllales</taxon>
        <taxon>Chenopodiaceae</taxon>
        <taxon>Chenopodioideae</taxon>
        <taxon>Atripliceae</taxon>
        <taxon>Chenopodium</taxon>
    </lineage>
</organism>
<dbReference type="Pfam" id="PF20705">
    <property type="entry name" value="DUF6821"/>
    <property type="match status" value="1"/>
</dbReference>
<sequence length="209" mass="24324">MDLEEWDLLSDEGLIDFHENNGANNFVPKSSTTVIDMNYFQKFTEPEMKKMKNSRVIPVPIQLDKKIEEIPEEVIKLPIDETPKKSDENQMIKGEEADFQEPVSQVFFKKLKENEFVDMKMDSPKSLNRGILPQIDVGSYQFEEIERNKSNRHKETSKKQELHFQLYAHDKRFKQVVRQATKLNEAITVMRGAPVTRAHITIGGYHEGL</sequence>
<feature type="domain" description="DUF6821" evidence="1">
    <location>
        <begin position="151"/>
        <end position="209"/>
    </location>
</feature>
<proteinExistence type="predicted"/>
<keyword evidence="3" id="KW-1185">Reference proteome</keyword>
<protein>
    <recommendedName>
        <fullName evidence="1">DUF6821 domain-containing protein</fullName>
    </recommendedName>
</protein>
<accession>A0A803MM81</accession>
<dbReference type="AlphaFoldDB" id="A0A803MM81"/>
<name>A0A803MM81_CHEQI</name>
<evidence type="ECO:0000259" key="1">
    <source>
        <dbReference type="Pfam" id="PF20705"/>
    </source>
</evidence>
<dbReference type="PANTHER" id="PTHR33646:SF2">
    <property type="entry name" value="F20H23.8 PROTEIN"/>
    <property type="match status" value="1"/>
</dbReference>
<dbReference type="Proteomes" id="UP000596660">
    <property type="component" value="Unplaced"/>
</dbReference>
<dbReference type="InterPro" id="IPR049224">
    <property type="entry name" value="DUF6821"/>
</dbReference>
<dbReference type="PANTHER" id="PTHR33646">
    <property type="entry name" value="GB|AAF00631.1"/>
    <property type="match status" value="1"/>
</dbReference>
<dbReference type="InterPro" id="IPR045883">
    <property type="entry name" value="At4g13530-like"/>
</dbReference>
<dbReference type="OMA" id="HHATRLN"/>
<reference evidence="2" key="1">
    <citation type="journal article" date="2017" name="Nature">
        <title>The genome of Chenopodium quinoa.</title>
        <authorList>
            <person name="Jarvis D.E."/>
            <person name="Ho Y.S."/>
            <person name="Lightfoot D.J."/>
            <person name="Schmoeckel S.M."/>
            <person name="Li B."/>
            <person name="Borm T.J.A."/>
            <person name="Ohyanagi H."/>
            <person name="Mineta K."/>
            <person name="Michell C.T."/>
            <person name="Saber N."/>
            <person name="Kharbatia N.M."/>
            <person name="Rupper R.R."/>
            <person name="Sharp A.R."/>
            <person name="Dally N."/>
            <person name="Boughton B.A."/>
            <person name="Woo Y.H."/>
            <person name="Gao G."/>
            <person name="Schijlen E.G.W.M."/>
            <person name="Guo X."/>
            <person name="Momin A.A."/>
            <person name="Negrao S."/>
            <person name="Al-Babili S."/>
            <person name="Gehring C."/>
            <person name="Roessner U."/>
            <person name="Jung C."/>
            <person name="Murphy K."/>
            <person name="Arold S.T."/>
            <person name="Gojobori T."/>
            <person name="van der Linden C.G."/>
            <person name="van Loo E.N."/>
            <person name="Jellen E.N."/>
            <person name="Maughan P.J."/>
            <person name="Tester M."/>
        </authorList>
    </citation>
    <scope>NUCLEOTIDE SEQUENCE [LARGE SCALE GENOMIC DNA]</scope>
    <source>
        <strain evidence="2">cv. PI 614886</strain>
    </source>
</reference>
<evidence type="ECO:0000313" key="3">
    <source>
        <dbReference type="Proteomes" id="UP000596660"/>
    </source>
</evidence>